<dbReference type="PANTHER" id="PTHR23046">
    <property type="entry name" value="PHOSPHORIBOSYLAMINOIMIDAZOLE CARBOXYLASE CATALYTIC SUBUNIT"/>
    <property type="match status" value="1"/>
</dbReference>
<dbReference type="UniPathway" id="UPA00074">
    <property type="reaction ID" value="UER00943"/>
</dbReference>
<dbReference type="AlphaFoldDB" id="D6GSE1"/>
<dbReference type="Gene3D" id="3.40.50.1970">
    <property type="match status" value="1"/>
</dbReference>
<protein>
    <recommendedName>
        <fullName evidence="3 4">N5-carboxyaminoimidazole ribonucleotide mutase</fullName>
        <shortName evidence="3 4">N5-CAIR mutase</shortName>
        <ecNumber evidence="3 4">5.4.99.18</ecNumber>
    </recommendedName>
    <alternativeName>
        <fullName evidence="3">5-(carboxyamino)imidazole ribonucleotide mutase</fullName>
    </alternativeName>
</protein>
<comment type="pathway">
    <text evidence="3 4">Purine metabolism; IMP biosynthesis via de novo pathway; 5-amino-1-(5-phospho-D-ribosyl)imidazole-4-carboxylate from 5-amino-1-(5-phospho-D-ribosyl)imidazole (N5-CAIR route): step 2/2.</text>
</comment>
<dbReference type="HAMAP" id="MF_01929">
    <property type="entry name" value="PurE_classI"/>
    <property type="match status" value="1"/>
</dbReference>
<sequence>MKIAIVMGSVSDYDKVKEACEFLNMLEVPFEIRALSAHRTSVELDSFIEKYDDEIDVYIAAAGKAAHLPGVIAAKTCKPVIGIPIKSSALEGMDALLSIVQMPPGVPVATVAINGSKNAAILACQILSLKYAELADKMKKYKKDMETDTLRKEKEFLDSIR</sequence>
<evidence type="ECO:0000256" key="1">
    <source>
        <dbReference type="ARBA" id="ARBA00022755"/>
    </source>
</evidence>
<feature type="binding site" evidence="3 5">
    <location>
        <position position="12"/>
    </location>
    <ligand>
        <name>substrate</name>
    </ligand>
</feature>
<dbReference type="GO" id="GO:0034023">
    <property type="term" value="F:5-(carboxyamino)imidazole ribonucleotide mutase activity"/>
    <property type="evidence" value="ECO:0007669"/>
    <property type="project" value="UniProtKB-UniRule"/>
</dbReference>
<dbReference type="Proteomes" id="UP000007468">
    <property type="component" value="Chromosome"/>
</dbReference>
<feature type="domain" description="PurE" evidence="6">
    <location>
        <begin position="1"/>
        <end position="149"/>
    </location>
</feature>
<reference evidence="8" key="1">
    <citation type="submission" date="2010-12" db="EMBL/GenBank/DDBJ databases">
        <title>The genome sequence of Filifactor alocis strain ATCC 35896.</title>
        <authorList>
            <consortium name="The Broad Institute Genome Sequencing Platform"/>
            <person name="Ward D."/>
            <person name="Earl A."/>
            <person name="Feldgarden M."/>
            <person name="Young S.K."/>
            <person name="Gargeya S."/>
            <person name="Zeng Q."/>
            <person name="Alvarado L."/>
            <person name="Berlin A."/>
            <person name="Bochicchio J."/>
            <person name="Chapman S.B."/>
            <person name="Chen Z."/>
            <person name="Freedman E."/>
            <person name="Gellesch M."/>
            <person name="Goldberg J."/>
            <person name="Griggs A."/>
            <person name="Gujja S."/>
            <person name="Heilman E."/>
            <person name="Heiman D."/>
            <person name="Howarth C."/>
            <person name="Mehta T."/>
            <person name="Neiman D."/>
            <person name="Pearson M."/>
            <person name="Roberts A."/>
            <person name="Saif S."/>
            <person name="Shea T."/>
            <person name="Shenoy N."/>
            <person name="Sisk P."/>
            <person name="Stolte C."/>
            <person name="Sykes S."/>
            <person name="White J."/>
            <person name="Yandava C."/>
            <person name="Izard J."/>
            <person name="Blanton J.M."/>
            <person name="Baranova O.V."/>
            <person name="Tanner A.C."/>
            <person name="Dewhirst F.E."/>
            <person name="Haas B."/>
            <person name="Nusbaum C."/>
            <person name="Birren B."/>
        </authorList>
    </citation>
    <scope>NUCLEOTIDE SEQUENCE [LARGE SCALE GENOMIC DNA]</scope>
    <source>
        <strain evidence="8">ATCC 35896 / D40 B5</strain>
    </source>
</reference>
<dbReference type="PIRSF" id="PIRSF001338">
    <property type="entry name" value="AIR_carboxylase"/>
    <property type="match status" value="1"/>
</dbReference>
<organism evidence="7 8">
    <name type="scientific">Filifactor alocis (strain ATCC 35896 / CCUG 47790 / D40 B5)</name>
    <name type="common">Fusobacterium alocis</name>
    <dbReference type="NCBI Taxonomy" id="546269"/>
    <lineage>
        <taxon>Bacteria</taxon>
        <taxon>Bacillati</taxon>
        <taxon>Bacillota</taxon>
        <taxon>Clostridia</taxon>
        <taxon>Peptostreptococcales</taxon>
        <taxon>Filifactoraceae</taxon>
        <taxon>Filifactor</taxon>
    </lineage>
</organism>
<name>D6GSE1_FILAD</name>
<dbReference type="InterPro" id="IPR024694">
    <property type="entry name" value="PurE_prokaryotes"/>
</dbReference>
<dbReference type="EMBL" id="CP002390">
    <property type="protein sequence ID" value="EFE28582.1"/>
    <property type="molecule type" value="Genomic_DNA"/>
</dbReference>
<dbReference type="KEGG" id="faa:HMPREF0389_00499"/>
<dbReference type="EC" id="5.4.99.18" evidence="3 4"/>
<dbReference type="eggNOG" id="COG0041">
    <property type="taxonomic scope" value="Bacteria"/>
</dbReference>
<evidence type="ECO:0000313" key="7">
    <source>
        <dbReference type="EMBL" id="EFE28582.1"/>
    </source>
</evidence>
<gene>
    <name evidence="3 7" type="primary">purE</name>
    <name evidence="7" type="ordered locus">HMPREF0389_00499</name>
</gene>
<keyword evidence="2 3" id="KW-0413">Isomerase</keyword>
<dbReference type="Pfam" id="PF00731">
    <property type="entry name" value="AIRC"/>
    <property type="match status" value="1"/>
</dbReference>
<proteinExistence type="inferred from homology"/>
<comment type="function">
    <text evidence="3 4">Catalyzes the conversion of N5-carboxyaminoimidazole ribonucleotide (N5-CAIR) to 4-carboxy-5-aminoimidazole ribonucleotide (CAIR).</text>
</comment>
<evidence type="ECO:0000256" key="4">
    <source>
        <dbReference type="PIRNR" id="PIRNR001338"/>
    </source>
</evidence>
<evidence type="ECO:0000256" key="5">
    <source>
        <dbReference type="PIRSR" id="PIRSR001338-1"/>
    </source>
</evidence>
<dbReference type="NCBIfam" id="TIGR01162">
    <property type="entry name" value="purE"/>
    <property type="match status" value="1"/>
</dbReference>
<comment type="catalytic activity">
    <reaction evidence="3 4">
        <text>5-carboxyamino-1-(5-phospho-D-ribosyl)imidazole + H(+) = 5-amino-1-(5-phospho-D-ribosyl)imidazole-4-carboxylate</text>
        <dbReference type="Rhea" id="RHEA:13193"/>
        <dbReference type="ChEBI" id="CHEBI:15378"/>
        <dbReference type="ChEBI" id="CHEBI:58730"/>
        <dbReference type="ChEBI" id="CHEBI:77657"/>
        <dbReference type="EC" id="5.4.99.18"/>
    </reaction>
</comment>
<dbReference type="SMART" id="SM01001">
    <property type="entry name" value="AIRC"/>
    <property type="match status" value="1"/>
</dbReference>
<accession>D6GSE1</accession>
<dbReference type="GO" id="GO:0006189">
    <property type="term" value="P:'de novo' IMP biosynthetic process"/>
    <property type="evidence" value="ECO:0007669"/>
    <property type="project" value="UniProtKB-UniRule"/>
</dbReference>
<feature type="binding site" evidence="3 5">
    <location>
        <position position="9"/>
    </location>
    <ligand>
        <name>substrate</name>
    </ligand>
</feature>
<evidence type="ECO:0000256" key="2">
    <source>
        <dbReference type="ARBA" id="ARBA00023235"/>
    </source>
</evidence>
<comment type="similarity">
    <text evidence="3">Belongs to the AIR carboxylase family. Class I subfamily.</text>
</comment>
<evidence type="ECO:0000313" key="8">
    <source>
        <dbReference type="Proteomes" id="UP000007468"/>
    </source>
</evidence>
<dbReference type="STRING" id="546269.HMPREF0389_00499"/>
<keyword evidence="1 3" id="KW-0658">Purine biosynthesis</keyword>
<dbReference type="PANTHER" id="PTHR23046:SF2">
    <property type="entry name" value="PHOSPHORIBOSYLAMINOIMIDAZOLE CARBOXYLASE"/>
    <property type="match status" value="1"/>
</dbReference>
<dbReference type="InterPro" id="IPR000031">
    <property type="entry name" value="PurE_dom"/>
</dbReference>
<keyword evidence="8" id="KW-1185">Reference proteome</keyword>
<dbReference type="SUPFAM" id="SSF52255">
    <property type="entry name" value="N5-CAIR mutase (phosphoribosylaminoimidazole carboxylase, PurE)"/>
    <property type="match status" value="1"/>
</dbReference>
<dbReference type="PATRIC" id="fig|546269.5.peg.151"/>
<evidence type="ECO:0000256" key="3">
    <source>
        <dbReference type="HAMAP-Rule" id="MF_01929"/>
    </source>
</evidence>
<dbReference type="GO" id="GO:0016829">
    <property type="term" value="F:lyase activity"/>
    <property type="evidence" value="ECO:0007669"/>
    <property type="project" value="UniProtKB-KW"/>
</dbReference>
<dbReference type="RefSeq" id="WP_014261813.1">
    <property type="nucleotide sequence ID" value="NC_016630.1"/>
</dbReference>
<evidence type="ECO:0000259" key="6">
    <source>
        <dbReference type="SMART" id="SM01001"/>
    </source>
</evidence>
<dbReference type="OrthoDB" id="9791908at2"/>
<feature type="binding site" evidence="3 5">
    <location>
        <position position="39"/>
    </location>
    <ligand>
        <name>substrate</name>
    </ligand>
</feature>
<dbReference type="InterPro" id="IPR033747">
    <property type="entry name" value="PurE_ClassI"/>
</dbReference>
<keyword evidence="7" id="KW-0456">Lyase</keyword>